<accession>A0A1V1NQL7</accession>
<dbReference type="PANTHER" id="PTHR34614">
    <property type="match status" value="1"/>
</dbReference>
<gene>
    <name evidence="1" type="ORF">OMM_06177</name>
</gene>
<comment type="caution">
    <text evidence="1">The sequence shown here is derived from an EMBL/GenBank/DDBJ whole genome shotgun (WGS) entry which is preliminary data.</text>
</comment>
<evidence type="ECO:0000313" key="1">
    <source>
        <dbReference type="EMBL" id="ETR64858.1"/>
    </source>
</evidence>
<organism evidence="1 2">
    <name type="scientific">Candidatus Magnetoglobus multicellularis str. Araruama</name>
    <dbReference type="NCBI Taxonomy" id="890399"/>
    <lineage>
        <taxon>Bacteria</taxon>
        <taxon>Pseudomonadati</taxon>
        <taxon>Thermodesulfobacteriota</taxon>
        <taxon>Desulfobacteria</taxon>
        <taxon>Desulfobacterales</taxon>
        <taxon>Desulfobacteraceae</taxon>
        <taxon>Candidatus Magnetoglobus</taxon>
    </lineage>
</organism>
<dbReference type="PANTHER" id="PTHR34614:SF2">
    <property type="entry name" value="TRANSPOSASE IS4-LIKE DOMAIN-CONTAINING PROTEIN"/>
    <property type="match status" value="1"/>
</dbReference>
<name>A0A1V1NQL7_9BACT</name>
<protein>
    <recommendedName>
        <fullName evidence="3">Transposase IS4-like domain-containing protein</fullName>
    </recommendedName>
</protein>
<evidence type="ECO:0008006" key="3">
    <source>
        <dbReference type="Google" id="ProtNLM"/>
    </source>
</evidence>
<proteinExistence type="predicted"/>
<dbReference type="EMBL" id="ATBP01003540">
    <property type="protein sequence ID" value="ETR64858.1"/>
    <property type="molecule type" value="Genomic_DNA"/>
</dbReference>
<dbReference type="AlphaFoldDB" id="A0A1V1NQL7"/>
<evidence type="ECO:0000313" key="2">
    <source>
        <dbReference type="Proteomes" id="UP000189670"/>
    </source>
</evidence>
<dbReference type="Proteomes" id="UP000189670">
    <property type="component" value="Unassembled WGS sequence"/>
</dbReference>
<reference evidence="2" key="1">
    <citation type="submission" date="2012-11" db="EMBL/GenBank/DDBJ databases">
        <authorList>
            <person name="Lucero-Rivera Y.E."/>
            <person name="Tovar-Ramirez D."/>
        </authorList>
    </citation>
    <scope>NUCLEOTIDE SEQUENCE [LARGE SCALE GENOMIC DNA]</scope>
    <source>
        <strain evidence="2">Araruama</strain>
    </source>
</reference>
<sequence length="164" mass="19229">MSILDGIFIMVSNQSKERWSSEKLLSLYKRQYKVEKNFSVLKGPLSVTPMLLEKSNRICSMLFIMTLALQLYTLIQREASNELLKRREYLEGVMPNNIKTCRPKTDKILSLFENIMLIEIKKSEDKEIRGITSLNNIQLKILDILNVPKEVYTIEYYYKLPVNT</sequence>